<dbReference type="SUPFAM" id="SSF54928">
    <property type="entry name" value="RNA-binding domain, RBD"/>
    <property type="match status" value="1"/>
</dbReference>
<evidence type="ECO:0000256" key="1">
    <source>
        <dbReference type="ARBA" id="ARBA00022884"/>
    </source>
</evidence>
<protein>
    <recommendedName>
        <fullName evidence="2">RRM domain-containing protein</fullName>
    </recommendedName>
</protein>
<dbReference type="AlphaFoldDB" id="A0AAV4UY01"/>
<feature type="domain" description="RRM" evidence="2">
    <location>
        <begin position="89"/>
        <end position="153"/>
    </location>
</feature>
<keyword evidence="4" id="KW-1185">Reference proteome</keyword>
<evidence type="ECO:0000259" key="2">
    <source>
        <dbReference type="Pfam" id="PF00076"/>
    </source>
</evidence>
<name>A0AAV4UY01_CAEEX</name>
<comment type="caution">
    <text evidence="3">The sequence shown here is derived from an EMBL/GenBank/DDBJ whole genome shotgun (WGS) entry which is preliminary data.</text>
</comment>
<dbReference type="Gene3D" id="3.30.70.330">
    <property type="match status" value="1"/>
</dbReference>
<dbReference type="EMBL" id="BPLR01013643">
    <property type="protein sequence ID" value="GIY62618.1"/>
    <property type="molecule type" value="Genomic_DNA"/>
</dbReference>
<keyword evidence="1" id="KW-0694">RNA-binding</keyword>
<proteinExistence type="predicted"/>
<reference evidence="3 4" key="1">
    <citation type="submission" date="2021-06" db="EMBL/GenBank/DDBJ databases">
        <title>Caerostris extrusa draft genome.</title>
        <authorList>
            <person name="Kono N."/>
            <person name="Arakawa K."/>
        </authorList>
    </citation>
    <scope>NUCLEOTIDE SEQUENCE [LARGE SCALE GENOMIC DNA]</scope>
</reference>
<gene>
    <name evidence="3" type="primary">AVEN_225813_1</name>
    <name evidence="3" type="ORF">CEXT_174981</name>
</gene>
<accession>A0AAV4UY01</accession>
<sequence length="169" mass="19217">MKFQDKQNDYQIPICSNAYGGIDQSDNQNIKSQETLGNPSQKRGDTCYKSINDRFCSYASFSKKNDSFNCSENLRDAVRPNFSEEKPQNFPLGLGKRDLYELFRLQSVKIFMVCNKPRVDRKPTEAVVCFMSEQDATDAILTLDNTIYNGRVILVADGAFLMPLLLLNC</sequence>
<dbReference type="InterPro" id="IPR035979">
    <property type="entry name" value="RBD_domain_sf"/>
</dbReference>
<evidence type="ECO:0000313" key="4">
    <source>
        <dbReference type="Proteomes" id="UP001054945"/>
    </source>
</evidence>
<dbReference type="Proteomes" id="UP001054945">
    <property type="component" value="Unassembled WGS sequence"/>
</dbReference>
<dbReference type="GO" id="GO:0003723">
    <property type="term" value="F:RNA binding"/>
    <property type="evidence" value="ECO:0007669"/>
    <property type="project" value="UniProtKB-KW"/>
</dbReference>
<dbReference type="Pfam" id="PF00076">
    <property type="entry name" value="RRM_1"/>
    <property type="match status" value="1"/>
</dbReference>
<dbReference type="CDD" id="cd00590">
    <property type="entry name" value="RRM_SF"/>
    <property type="match status" value="1"/>
</dbReference>
<dbReference type="InterPro" id="IPR000504">
    <property type="entry name" value="RRM_dom"/>
</dbReference>
<evidence type="ECO:0000313" key="3">
    <source>
        <dbReference type="EMBL" id="GIY62618.1"/>
    </source>
</evidence>
<organism evidence="3 4">
    <name type="scientific">Caerostris extrusa</name>
    <name type="common">Bark spider</name>
    <name type="synonym">Caerostris bankana</name>
    <dbReference type="NCBI Taxonomy" id="172846"/>
    <lineage>
        <taxon>Eukaryota</taxon>
        <taxon>Metazoa</taxon>
        <taxon>Ecdysozoa</taxon>
        <taxon>Arthropoda</taxon>
        <taxon>Chelicerata</taxon>
        <taxon>Arachnida</taxon>
        <taxon>Araneae</taxon>
        <taxon>Araneomorphae</taxon>
        <taxon>Entelegynae</taxon>
        <taxon>Araneoidea</taxon>
        <taxon>Araneidae</taxon>
        <taxon>Caerostris</taxon>
    </lineage>
</organism>
<dbReference type="InterPro" id="IPR012677">
    <property type="entry name" value="Nucleotide-bd_a/b_plait_sf"/>
</dbReference>